<dbReference type="SUPFAM" id="SSF90123">
    <property type="entry name" value="ABC transporter transmembrane region"/>
    <property type="match status" value="1"/>
</dbReference>
<keyword evidence="6 7" id="KW-0472">Membrane</keyword>
<comment type="subcellular location">
    <subcellularLocation>
        <location evidence="1">Membrane</location>
        <topology evidence="1">Multi-pass membrane protein</topology>
    </subcellularLocation>
</comment>
<evidence type="ECO:0000256" key="2">
    <source>
        <dbReference type="ARBA" id="ARBA00022692"/>
    </source>
</evidence>
<dbReference type="Proteomes" id="UP001230504">
    <property type="component" value="Unassembled WGS sequence"/>
</dbReference>
<keyword evidence="11" id="KW-1185">Reference proteome</keyword>
<feature type="transmembrane region" description="Helical" evidence="7">
    <location>
        <begin position="70"/>
        <end position="87"/>
    </location>
</feature>
<dbReference type="EMBL" id="JAHLJV010000229">
    <property type="protein sequence ID" value="KAK1563978.1"/>
    <property type="molecule type" value="Genomic_DNA"/>
</dbReference>
<evidence type="ECO:0000256" key="4">
    <source>
        <dbReference type="ARBA" id="ARBA00022840"/>
    </source>
</evidence>
<dbReference type="Pfam" id="PF00005">
    <property type="entry name" value="ABC_tran"/>
    <property type="match status" value="1"/>
</dbReference>
<comment type="caution">
    <text evidence="10">The sequence shown here is derived from an EMBL/GenBank/DDBJ whole genome shotgun (WGS) entry which is preliminary data.</text>
</comment>
<dbReference type="PROSITE" id="PS50893">
    <property type="entry name" value="ABC_TRANSPORTER_2"/>
    <property type="match status" value="1"/>
</dbReference>
<dbReference type="SUPFAM" id="SSF52540">
    <property type="entry name" value="P-loop containing nucleoside triphosphate hydrolases"/>
    <property type="match status" value="1"/>
</dbReference>
<name>A0AAD8UUP3_9PEZI</name>
<feature type="domain" description="ABC transmembrane type-1" evidence="9">
    <location>
        <begin position="228"/>
        <end position="437"/>
    </location>
</feature>
<proteinExistence type="predicted"/>
<feature type="transmembrane region" description="Helical" evidence="7">
    <location>
        <begin position="460"/>
        <end position="481"/>
    </location>
</feature>
<dbReference type="InterPro" id="IPR003593">
    <property type="entry name" value="AAA+_ATPase"/>
</dbReference>
<dbReference type="GO" id="GO:0016020">
    <property type="term" value="C:membrane"/>
    <property type="evidence" value="ECO:0007669"/>
    <property type="project" value="UniProtKB-SubCell"/>
</dbReference>
<feature type="transmembrane region" description="Helical" evidence="7">
    <location>
        <begin position="94"/>
        <end position="114"/>
    </location>
</feature>
<feature type="transmembrane region" description="Helical" evidence="7">
    <location>
        <begin position="366"/>
        <end position="389"/>
    </location>
</feature>
<dbReference type="AlphaFoldDB" id="A0AAD8UUP3"/>
<keyword evidence="3" id="KW-0547">Nucleotide-binding</keyword>
<keyword evidence="2 7" id="KW-0812">Transmembrane</keyword>
<dbReference type="SMART" id="SM00382">
    <property type="entry name" value="AAA"/>
    <property type="match status" value="1"/>
</dbReference>
<dbReference type="GeneID" id="85446886"/>
<evidence type="ECO:0000313" key="11">
    <source>
        <dbReference type="Proteomes" id="UP001230504"/>
    </source>
</evidence>
<feature type="transmembrane region" description="Helical" evidence="7">
    <location>
        <begin position="429"/>
        <end position="448"/>
    </location>
</feature>
<dbReference type="Gene3D" id="3.40.50.300">
    <property type="entry name" value="P-loop containing nucleotide triphosphate hydrolases"/>
    <property type="match status" value="1"/>
</dbReference>
<dbReference type="Pfam" id="PF00664">
    <property type="entry name" value="ABC_membrane"/>
    <property type="match status" value="1"/>
</dbReference>
<feature type="transmembrane region" description="Helical" evidence="7">
    <location>
        <begin position="341"/>
        <end position="360"/>
    </location>
</feature>
<accession>A0AAD8UUP3</accession>
<dbReference type="InterPro" id="IPR036640">
    <property type="entry name" value="ABC1_TM_sf"/>
</dbReference>
<dbReference type="Gene3D" id="1.20.1560.10">
    <property type="entry name" value="ABC transporter type 1, transmembrane domain"/>
    <property type="match status" value="1"/>
</dbReference>
<keyword evidence="4" id="KW-0067">ATP-binding</keyword>
<evidence type="ECO:0000313" key="10">
    <source>
        <dbReference type="EMBL" id="KAK1563978.1"/>
    </source>
</evidence>
<organism evidence="10 11">
    <name type="scientific">Colletotrichum navitas</name>
    <dbReference type="NCBI Taxonomy" id="681940"/>
    <lineage>
        <taxon>Eukaryota</taxon>
        <taxon>Fungi</taxon>
        <taxon>Dikarya</taxon>
        <taxon>Ascomycota</taxon>
        <taxon>Pezizomycotina</taxon>
        <taxon>Sordariomycetes</taxon>
        <taxon>Hypocreomycetidae</taxon>
        <taxon>Glomerellales</taxon>
        <taxon>Glomerellaceae</taxon>
        <taxon>Colletotrichum</taxon>
        <taxon>Colletotrichum graminicola species complex</taxon>
    </lineage>
</organism>
<dbReference type="InterPro" id="IPR027417">
    <property type="entry name" value="P-loop_NTPase"/>
</dbReference>
<dbReference type="PANTHER" id="PTHR24221:SF503">
    <property type="entry name" value="MITOCHONDRIAL POTASSIUM CHANNEL ATP-BINDING SUBUNIT"/>
    <property type="match status" value="1"/>
</dbReference>
<evidence type="ECO:0000256" key="1">
    <source>
        <dbReference type="ARBA" id="ARBA00004141"/>
    </source>
</evidence>
<dbReference type="GO" id="GO:0016887">
    <property type="term" value="F:ATP hydrolysis activity"/>
    <property type="evidence" value="ECO:0007669"/>
    <property type="project" value="InterPro"/>
</dbReference>
<feature type="transmembrane region" description="Helical" evidence="7">
    <location>
        <begin position="120"/>
        <end position="141"/>
    </location>
</feature>
<feature type="transmembrane region" description="Helical" evidence="7">
    <location>
        <begin position="38"/>
        <end position="58"/>
    </location>
</feature>
<dbReference type="GO" id="GO:0140359">
    <property type="term" value="F:ABC-type transporter activity"/>
    <property type="evidence" value="ECO:0007669"/>
    <property type="project" value="InterPro"/>
</dbReference>
<dbReference type="PANTHER" id="PTHR24221">
    <property type="entry name" value="ATP-BINDING CASSETTE SUB-FAMILY B"/>
    <property type="match status" value="1"/>
</dbReference>
<feature type="domain" description="ABC transporter" evidence="8">
    <location>
        <begin position="520"/>
        <end position="718"/>
    </location>
</feature>
<sequence length="718" mass="81004">MATLFTISQALHYGVLLGVSITALICSRQAIRSYTAPVISSFFVLICTYLVEAVRGIILSDAFDNQHAHLVHLLLSVLGWSSVLFSRDLEQQSLWANYGISLLFEVPLLVLLTLERPGTMSPIISISFQSIRIIVVLLLPLESRPFLSEQSQDDGRQANYGIEMFQDESSTVVASGESENNDEGARMKRHRAEKLDEKGGWWVYLKDFAIFIPFFVPKNDQKVQFSILLCLLSVAGRRTMNILIPRQLGIITDLILNKKKPSRSLGYMATFQLYQWPIRLGFGRGTSQDSIEQFSYRQLTNAAFNHVMSLPMEFHAEKDSADVMTAIHQGDSLRTLLEFGVMNFLPTTVDMVIALGFLYWKFNAYVSLTMLTASVAFVTLEILTSNLNMANRRASKKRHELCMHQAIQGWQTLSYFNMFGFEKRRFSQAMNMQLAATPFFILASLVLYEISQERASTGGFVLLLSYWSLLVYPLKFVSYYYRYLMRNLVNAERLIELLQTKPTIVEKENATVLSDTKGHVAFADVEFSYDPRRPTIHHLNISAVPGETIAVIGETGAGKSTIMKVLLRFYDVRSGRITIDGHDLRDITMNSFQEILGVVPQDPLLFNASMMENIFDACRAAAIHEKILKFADGYEGKVGEQIMKLSGGEVQRLAIARVFQKNPPILVLDEATSASGRTTFIIAHRLSTVVNADKIMVIHERRVAESGTHFELLTRRGI</sequence>
<evidence type="ECO:0000256" key="7">
    <source>
        <dbReference type="SAM" id="Phobius"/>
    </source>
</evidence>
<evidence type="ECO:0000259" key="8">
    <source>
        <dbReference type="PROSITE" id="PS50893"/>
    </source>
</evidence>
<evidence type="ECO:0000256" key="3">
    <source>
        <dbReference type="ARBA" id="ARBA00022741"/>
    </source>
</evidence>
<dbReference type="InterPro" id="IPR003439">
    <property type="entry name" value="ABC_transporter-like_ATP-bd"/>
</dbReference>
<gene>
    <name evidence="10" type="ORF">LY79DRAFT_654390</name>
</gene>
<evidence type="ECO:0000256" key="5">
    <source>
        <dbReference type="ARBA" id="ARBA00022989"/>
    </source>
</evidence>
<feature type="transmembrane region" description="Helical" evidence="7">
    <location>
        <begin position="6"/>
        <end position="26"/>
    </location>
</feature>
<evidence type="ECO:0000259" key="9">
    <source>
        <dbReference type="PROSITE" id="PS50929"/>
    </source>
</evidence>
<dbReference type="RefSeq" id="XP_060406865.1">
    <property type="nucleotide sequence ID" value="XM_060562646.1"/>
</dbReference>
<dbReference type="InterPro" id="IPR011527">
    <property type="entry name" value="ABC1_TM_dom"/>
</dbReference>
<reference evidence="10" key="1">
    <citation type="submission" date="2021-06" db="EMBL/GenBank/DDBJ databases">
        <title>Comparative genomics, transcriptomics and evolutionary studies reveal genomic signatures of adaptation to plant cell wall in hemibiotrophic fungi.</title>
        <authorList>
            <consortium name="DOE Joint Genome Institute"/>
            <person name="Baroncelli R."/>
            <person name="Diaz J.F."/>
            <person name="Benocci T."/>
            <person name="Peng M."/>
            <person name="Battaglia E."/>
            <person name="Haridas S."/>
            <person name="Andreopoulos W."/>
            <person name="Labutti K."/>
            <person name="Pangilinan J."/>
            <person name="Floch G.L."/>
            <person name="Makela M.R."/>
            <person name="Henrissat B."/>
            <person name="Grigoriev I.V."/>
            <person name="Crouch J.A."/>
            <person name="De Vries R.P."/>
            <person name="Sukno S.A."/>
            <person name="Thon M.R."/>
        </authorList>
    </citation>
    <scope>NUCLEOTIDE SEQUENCE</scope>
    <source>
        <strain evidence="10">CBS 125086</strain>
    </source>
</reference>
<evidence type="ECO:0000256" key="6">
    <source>
        <dbReference type="ARBA" id="ARBA00023136"/>
    </source>
</evidence>
<dbReference type="PROSITE" id="PS50929">
    <property type="entry name" value="ABC_TM1F"/>
    <property type="match status" value="1"/>
</dbReference>
<keyword evidence="5 7" id="KW-1133">Transmembrane helix</keyword>
<dbReference type="GO" id="GO:0005524">
    <property type="term" value="F:ATP binding"/>
    <property type="evidence" value="ECO:0007669"/>
    <property type="project" value="UniProtKB-KW"/>
</dbReference>
<protein>
    <submittedName>
        <fullName evidence="10">ABC transporter</fullName>
    </submittedName>
</protein>
<dbReference type="InterPro" id="IPR039421">
    <property type="entry name" value="Type_1_exporter"/>
</dbReference>